<proteinExistence type="predicted"/>
<sequence>MGVTATIEVMRPTQPSSATCKLIKDCDEKDADNAQIHLLTESWMSEVGTIVGRELIERFDAFLFDADGVLWLGGKPINGSVAFLRSLVNKGKRVFIITNNSTKTLADYALKCKELGFDMVPLSSTIHTVRLTESWMSEVGTIVGRELIERFDAFLFDADGVLWLGGKPINGSVAFLRSLVNKGKRVFIITNNSTKTLADYALKCKELGFDMVPPDHIVSPAKVAAHLLAKQKSDLPVYLIGSAGLQKQLSQEGIESFGVGPDPAENYTKSDFIHEIDVSRPVRAVIVSYDVHISYVKIMKAINYIEQPGVKFIATNEDATFPGPNPEDCVGEKQRVMEVSGDIDDRCYDTTSKGLSKPWSSACPIPHSEEAKAREGGRDKVRIPGAGTNVMAVQYPAGKQPTVIGKPARPIFDYLCEKFEVQPQRTVMMGDRCDTDIKFGRDHGMFTVLVGTGINSMEDVKKFELQNRPDLIPHYFTPALESFLNTM</sequence>
<dbReference type="OrthoDB" id="413953at2759"/>
<dbReference type="SUPFAM" id="SSF56784">
    <property type="entry name" value="HAD-like"/>
    <property type="match status" value="3"/>
</dbReference>
<evidence type="ECO:0000313" key="1">
    <source>
        <dbReference type="EMBL" id="KHN83967.1"/>
    </source>
</evidence>
<dbReference type="Pfam" id="PF13242">
    <property type="entry name" value="Hydrolase_like"/>
    <property type="match status" value="1"/>
</dbReference>
<dbReference type="Proteomes" id="UP000031036">
    <property type="component" value="Unassembled WGS sequence"/>
</dbReference>
<dbReference type="EMBL" id="JPKZ01001095">
    <property type="protein sequence ID" value="KHN83967.1"/>
    <property type="molecule type" value="Genomic_DNA"/>
</dbReference>
<dbReference type="NCBIfam" id="TIGR01460">
    <property type="entry name" value="HAD-SF-IIA"/>
    <property type="match status" value="1"/>
</dbReference>
<dbReference type="InterPro" id="IPR023214">
    <property type="entry name" value="HAD_sf"/>
</dbReference>
<gene>
    <name evidence="1" type="primary">K02D10.1</name>
    <name evidence="1" type="ORF">Tcan_03419</name>
</gene>
<protein>
    <submittedName>
        <fullName evidence="1">Putative NipSnap protein K02D10.1</fullName>
    </submittedName>
</protein>
<dbReference type="PANTHER" id="PTHR19288:SF93">
    <property type="entry name" value="FI11325P-RELATED"/>
    <property type="match status" value="1"/>
</dbReference>
<dbReference type="InterPro" id="IPR036412">
    <property type="entry name" value="HAD-like_sf"/>
</dbReference>
<dbReference type="STRING" id="6265.A0A0B2VRD3"/>
<dbReference type="InterPro" id="IPR006357">
    <property type="entry name" value="HAD-SF_hydro_IIA"/>
</dbReference>
<name>A0A0B2VRD3_TOXCA</name>
<evidence type="ECO:0000313" key="2">
    <source>
        <dbReference type="Proteomes" id="UP000031036"/>
    </source>
</evidence>
<accession>A0A0B2VRD3</accession>
<dbReference type="AlphaFoldDB" id="A0A0B2VRD3"/>
<comment type="caution">
    <text evidence="1">The sequence shown here is derived from an EMBL/GenBank/DDBJ whole genome shotgun (WGS) entry which is preliminary data.</text>
</comment>
<reference evidence="1 2" key="1">
    <citation type="submission" date="2014-11" db="EMBL/GenBank/DDBJ databases">
        <title>Genetic blueprint of the zoonotic pathogen Toxocara canis.</title>
        <authorList>
            <person name="Zhu X.-Q."/>
            <person name="Korhonen P.K."/>
            <person name="Cai H."/>
            <person name="Young N.D."/>
            <person name="Nejsum P."/>
            <person name="von Samson-Himmelstjerna G."/>
            <person name="Boag P.R."/>
            <person name="Tan P."/>
            <person name="Li Q."/>
            <person name="Min J."/>
            <person name="Yang Y."/>
            <person name="Wang X."/>
            <person name="Fang X."/>
            <person name="Hall R.S."/>
            <person name="Hofmann A."/>
            <person name="Sternberg P.W."/>
            <person name="Jex A.R."/>
            <person name="Gasser R.B."/>
        </authorList>
    </citation>
    <scope>NUCLEOTIDE SEQUENCE [LARGE SCALE GENOMIC DNA]</scope>
    <source>
        <strain evidence="1">PN_DK_2014</strain>
    </source>
</reference>
<dbReference type="Gene3D" id="3.40.50.1000">
    <property type="entry name" value="HAD superfamily/HAD-like"/>
    <property type="match status" value="5"/>
</dbReference>
<dbReference type="GO" id="GO:0005737">
    <property type="term" value="C:cytoplasm"/>
    <property type="evidence" value="ECO:0007669"/>
    <property type="project" value="TreeGrafter"/>
</dbReference>
<organism evidence="1 2">
    <name type="scientific">Toxocara canis</name>
    <name type="common">Canine roundworm</name>
    <dbReference type="NCBI Taxonomy" id="6265"/>
    <lineage>
        <taxon>Eukaryota</taxon>
        <taxon>Metazoa</taxon>
        <taxon>Ecdysozoa</taxon>
        <taxon>Nematoda</taxon>
        <taxon>Chromadorea</taxon>
        <taxon>Rhabditida</taxon>
        <taxon>Spirurina</taxon>
        <taxon>Ascaridomorpha</taxon>
        <taxon>Ascaridoidea</taxon>
        <taxon>Toxocaridae</taxon>
        <taxon>Toxocara</taxon>
    </lineage>
</organism>
<keyword evidence="2" id="KW-1185">Reference proteome</keyword>
<dbReference type="Pfam" id="PF13344">
    <property type="entry name" value="Hydrolase_6"/>
    <property type="match status" value="2"/>
</dbReference>
<dbReference type="GO" id="GO:0016791">
    <property type="term" value="F:phosphatase activity"/>
    <property type="evidence" value="ECO:0007669"/>
    <property type="project" value="TreeGrafter"/>
</dbReference>
<dbReference type="PANTHER" id="PTHR19288">
    <property type="entry name" value="4-NITROPHENYLPHOSPHATASE-RELATED"/>
    <property type="match status" value="1"/>
</dbReference>